<keyword evidence="2 7" id="KW-0812">Transmembrane</keyword>
<dbReference type="InterPro" id="IPR006603">
    <property type="entry name" value="PQ-loop_rpt"/>
</dbReference>
<dbReference type="GO" id="GO:0098852">
    <property type="term" value="C:lytic vacuole membrane"/>
    <property type="evidence" value="ECO:0007669"/>
    <property type="project" value="UniProtKB-ARBA"/>
</dbReference>
<evidence type="ECO:0000256" key="5">
    <source>
        <dbReference type="ARBA" id="ARBA00038039"/>
    </source>
</evidence>
<feature type="transmembrane region" description="Helical" evidence="7">
    <location>
        <begin position="77"/>
        <end position="94"/>
    </location>
</feature>
<feature type="transmembrane region" description="Helical" evidence="7">
    <location>
        <begin position="47"/>
        <end position="65"/>
    </location>
</feature>
<keyword evidence="9" id="KW-1185">Reference proteome</keyword>
<evidence type="ECO:0000256" key="2">
    <source>
        <dbReference type="ARBA" id="ARBA00022692"/>
    </source>
</evidence>
<evidence type="ECO:0000313" key="9">
    <source>
        <dbReference type="Proteomes" id="UP000215902"/>
    </source>
</evidence>
<feature type="region of interest" description="Disordered" evidence="6">
    <location>
        <begin position="147"/>
        <end position="166"/>
    </location>
</feature>
<comment type="similarity">
    <text evidence="5">Belongs to the laat-1 family.</text>
</comment>
<dbReference type="EMBL" id="NIVC01002783">
    <property type="protein sequence ID" value="PAA55232.1"/>
    <property type="molecule type" value="Genomic_DNA"/>
</dbReference>
<evidence type="ECO:0000256" key="7">
    <source>
        <dbReference type="SAM" id="Phobius"/>
    </source>
</evidence>
<comment type="caution">
    <text evidence="8">The sequence shown here is derived from an EMBL/GenBank/DDBJ whole genome shotgun (WGS) entry which is preliminary data.</text>
</comment>
<dbReference type="PANTHER" id="PTHR16201:SF34">
    <property type="entry name" value="LYSOSOMAL AMINO ACID TRANSPORTER 1"/>
    <property type="match status" value="1"/>
</dbReference>
<name>A0A267E3J1_9PLAT</name>
<evidence type="ECO:0000256" key="3">
    <source>
        <dbReference type="ARBA" id="ARBA00022989"/>
    </source>
</evidence>
<keyword evidence="3 7" id="KW-1133">Transmembrane helix</keyword>
<proteinExistence type="inferred from homology"/>
<dbReference type="PANTHER" id="PTHR16201">
    <property type="entry name" value="SEVEN TRANSMEMBRANE PROTEIN 1-RELATED"/>
    <property type="match status" value="1"/>
</dbReference>
<dbReference type="SMART" id="SM00679">
    <property type="entry name" value="CTNS"/>
    <property type="match status" value="2"/>
</dbReference>
<evidence type="ECO:0000256" key="6">
    <source>
        <dbReference type="SAM" id="MobiDB-lite"/>
    </source>
</evidence>
<dbReference type="OrthoDB" id="8048523at2759"/>
<accession>A0A267E3J1</accession>
<dbReference type="GO" id="GO:0015174">
    <property type="term" value="F:basic amino acid transmembrane transporter activity"/>
    <property type="evidence" value="ECO:0007669"/>
    <property type="project" value="TreeGrafter"/>
</dbReference>
<feature type="transmembrane region" description="Helical" evidence="7">
    <location>
        <begin position="261"/>
        <end position="280"/>
    </location>
</feature>
<feature type="transmembrane region" description="Helical" evidence="7">
    <location>
        <begin position="114"/>
        <end position="135"/>
    </location>
</feature>
<dbReference type="Proteomes" id="UP000215902">
    <property type="component" value="Unassembled WGS sequence"/>
</dbReference>
<evidence type="ECO:0008006" key="10">
    <source>
        <dbReference type="Google" id="ProtNLM"/>
    </source>
</evidence>
<feature type="transmembrane region" description="Helical" evidence="7">
    <location>
        <begin position="292"/>
        <end position="315"/>
    </location>
</feature>
<gene>
    <name evidence="8" type="ORF">BOX15_Mlig027371g2</name>
</gene>
<dbReference type="InterPro" id="IPR051415">
    <property type="entry name" value="LAAT-1"/>
</dbReference>
<comment type="subcellular location">
    <subcellularLocation>
        <location evidence="1">Membrane</location>
        <topology evidence="1">Multi-pass membrane protein</topology>
    </subcellularLocation>
</comment>
<protein>
    <recommendedName>
        <fullName evidence="10">PQ-loop repeat-containing protein 2</fullName>
    </recommendedName>
</protein>
<organism evidence="8 9">
    <name type="scientific">Macrostomum lignano</name>
    <dbReference type="NCBI Taxonomy" id="282301"/>
    <lineage>
        <taxon>Eukaryota</taxon>
        <taxon>Metazoa</taxon>
        <taxon>Spiralia</taxon>
        <taxon>Lophotrochozoa</taxon>
        <taxon>Platyhelminthes</taxon>
        <taxon>Rhabditophora</taxon>
        <taxon>Macrostomorpha</taxon>
        <taxon>Macrostomida</taxon>
        <taxon>Macrostomidae</taxon>
        <taxon>Macrostomum</taxon>
    </lineage>
</organism>
<sequence length="339" mass="37602">MPGFLWSNLDTSDNFSDIVPLYNLTDSNCIDGVQWILTVFNQCVLDAQRYAAVIFGIVSIIAWAINGMPQMVTNCKTGLAHQAMSIYLLIFWTIGDTLNLIGCELTHQLPLQTYMALFSIGCDVILLAQWILAYVRHYRLSRLRGGDLSSNEPAVNADSEEAPGSNPSTPLYPSLYACAATVWLISCGAASTVWLPTIETAPRPAFTGTGRRLLFYQPVFVDTMDLIGYIMGCLSTCCYLSSRIPQLTKNCLRRSTEGLSAGLFILALVGNSTYSTQIFLTDSSFLFILRHFPWIMGSLGVLTLDVVIMVQFFLFRNNRPASLTLSLDIDEEQQSLIYS</sequence>
<dbReference type="Gene3D" id="1.20.1280.290">
    <property type="match status" value="2"/>
</dbReference>
<reference evidence="8 9" key="1">
    <citation type="submission" date="2017-06" db="EMBL/GenBank/DDBJ databases">
        <title>A platform for efficient transgenesis in Macrostomum lignano, a flatworm model organism for stem cell research.</title>
        <authorList>
            <person name="Berezikov E."/>
        </authorList>
    </citation>
    <scope>NUCLEOTIDE SEQUENCE [LARGE SCALE GENOMIC DNA]</scope>
    <source>
        <strain evidence="8">DV1</strain>
        <tissue evidence="8">Whole organism</tissue>
    </source>
</reference>
<feature type="transmembrane region" description="Helical" evidence="7">
    <location>
        <begin position="215"/>
        <end position="240"/>
    </location>
</feature>
<evidence type="ECO:0000313" key="8">
    <source>
        <dbReference type="EMBL" id="PAA55232.1"/>
    </source>
</evidence>
<evidence type="ECO:0000256" key="4">
    <source>
        <dbReference type="ARBA" id="ARBA00023136"/>
    </source>
</evidence>
<dbReference type="FunFam" id="1.20.1280.290:FF:000009">
    <property type="entry name" value="PQ loop repeat family protein"/>
    <property type="match status" value="1"/>
</dbReference>
<dbReference type="Pfam" id="PF04193">
    <property type="entry name" value="PQ-loop"/>
    <property type="match status" value="2"/>
</dbReference>
<dbReference type="STRING" id="282301.A0A267E3J1"/>
<keyword evidence="4 7" id="KW-0472">Membrane</keyword>
<dbReference type="AlphaFoldDB" id="A0A267E3J1"/>
<feature type="transmembrane region" description="Helical" evidence="7">
    <location>
        <begin position="175"/>
        <end position="195"/>
    </location>
</feature>
<evidence type="ECO:0000256" key="1">
    <source>
        <dbReference type="ARBA" id="ARBA00004141"/>
    </source>
</evidence>